<dbReference type="GO" id="GO:0005778">
    <property type="term" value="C:peroxisomal membrane"/>
    <property type="evidence" value="ECO:0007669"/>
    <property type="project" value="UniProtKB-SubCell"/>
</dbReference>
<dbReference type="Pfam" id="PF05648">
    <property type="entry name" value="PEX11"/>
    <property type="match status" value="1"/>
</dbReference>
<dbReference type="OMA" id="CICIRLI"/>
<evidence type="ECO:0000256" key="1">
    <source>
        <dbReference type="ARBA" id="ARBA00022593"/>
    </source>
</evidence>
<evidence type="ECO:0000256" key="5">
    <source>
        <dbReference type="SAM" id="Phobius"/>
    </source>
</evidence>
<dbReference type="STRING" id="130081.M2Y7D1"/>
<feature type="transmembrane region" description="Helical" evidence="5">
    <location>
        <begin position="206"/>
        <end position="225"/>
    </location>
</feature>
<name>M2Y7D1_GALSU</name>
<reference evidence="7" key="1">
    <citation type="journal article" date="2013" name="Science">
        <title>Gene transfer from bacteria and archaea facilitated evolution of an extremophilic eukaryote.</title>
        <authorList>
            <person name="Schonknecht G."/>
            <person name="Chen W.H."/>
            <person name="Ternes C.M."/>
            <person name="Barbier G.G."/>
            <person name="Shrestha R.P."/>
            <person name="Stanke M."/>
            <person name="Brautigam A."/>
            <person name="Baker B.J."/>
            <person name="Banfield J.F."/>
            <person name="Garavito R.M."/>
            <person name="Carr K."/>
            <person name="Wilkerson C."/>
            <person name="Rensing S.A."/>
            <person name="Gagneul D."/>
            <person name="Dickenson N.E."/>
            <person name="Oesterhelt C."/>
            <person name="Lercher M.J."/>
            <person name="Weber A.P."/>
        </authorList>
    </citation>
    <scope>NUCLEOTIDE SEQUENCE [LARGE SCALE GENOMIC DNA]</scope>
    <source>
        <strain evidence="7">074W</strain>
    </source>
</reference>
<organism evidence="6 7">
    <name type="scientific">Galdieria sulphuraria</name>
    <name type="common">Red alga</name>
    <dbReference type="NCBI Taxonomy" id="130081"/>
    <lineage>
        <taxon>Eukaryota</taxon>
        <taxon>Rhodophyta</taxon>
        <taxon>Bangiophyceae</taxon>
        <taxon>Galdieriales</taxon>
        <taxon>Galdieriaceae</taxon>
        <taxon>Galdieria</taxon>
    </lineage>
</organism>
<keyword evidence="5" id="KW-1133">Transmembrane helix</keyword>
<keyword evidence="5" id="KW-0812">Transmembrane</keyword>
<evidence type="ECO:0000256" key="3">
    <source>
        <dbReference type="ARBA" id="ARBA00023140"/>
    </source>
</evidence>
<dbReference type="GO" id="GO:0016559">
    <property type="term" value="P:peroxisome fission"/>
    <property type="evidence" value="ECO:0007669"/>
    <property type="project" value="InterPro"/>
</dbReference>
<dbReference type="RefSeq" id="XP_005708468.1">
    <property type="nucleotide sequence ID" value="XM_005708411.1"/>
</dbReference>
<dbReference type="PANTHER" id="PTHR12652">
    <property type="entry name" value="PEROXISOMAL BIOGENESIS FACTOR 11"/>
    <property type="match status" value="1"/>
</dbReference>
<dbReference type="Gramene" id="EME31948">
    <property type="protein sequence ID" value="EME31948"/>
    <property type="gene ID" value="Gasu_10120"/>
</dbReference>
<dbReference type="AlphaFoldDB" id="M2Y7D1"/>
<dbReference type="Proteomes" id="UP000030680">
    <property type="component" value="Unassembled WGS sequence"/>
</dbReference>
<keyword evidence="3" id="KW-0576">Peroxisome</keyword>
<evidence type="ECO:0000313" key="7">
    <source>
        <dbReference type="Proteomes" id="UP000030680"/>
    </source>
</evidence>
<dbReference type="InterPro" id="IPR008733">
    <property type="entry name" value="PEX11"/>
</dbReference>
<sequence>METWSVLLADVDKRDKIYRTIQYLCKLYCGLPYGSAETKLGVRKLAKVLSSARQVLRLGKSFLVWNKIRSQPKMVDPISFSLIRLSDFSFMLYFLYDNIAWLFRSGLIVGKEKGPRRKATEFYLSGAAFNLLENTRQLLKIVFMERHYSSSEHSQNEMMGEQHFSAQMKHDRIWKQRLYLTICICIRLILDIIVALNILRDDSKDTIFNGICGSLSSIIAFYISWPVKKSISSE</sequence>
<protein>
    <submittedName>
        <fullName evidence="6">Peroxisomal biogenesis factor 11</fullName>
    </submittedName>
</protein>
<proteinExistence type="predicted"/>
<dbReference type="PANTHER" id="PTHR12652:SF50">
    <property type="entry name" value="PEROXIN 11"/>
    <property type="match status" value="1"/>
</dbReference>
<accession>M2Y7D1</accession>
<dbReference type="EMBL" id="KB454489">
    <property type="protein sequence ID" value="EME31948.1"/>
    <property type="molecule type" value="Genomic_DNA"/>
</dbReference>
<evidence type="ECO:0000256" key="2">
    <source>
        <dbReference type="ARBA" id="ARBA00023136"/>
    </source>
</evidence>
<evidence type="ECO:0000256" key="4">
    <source>
        <dbReference type="ARBA" id="ARBA00046271"/>
    </source>
</evidence>
<keyword evidence="7" id="KW-1185">Reference proteome</keyword>
<dbReference type="OrthoDB" id="411017at2759"/>
<comment type="subcellular location">
    <subcellularLocation>
        <location evidence="4">Peroxisome membrane</location>
    </subcellularLocation>
</comment>
<dbReference type="GeneID" id="17090556"/>
<feature type="transmembrane region" description="Helical" evidence="5">
    <location>
        <begin position="178"/>
        <end position="200"/>
    </location>
</feature>
<dbReference type="KEGG" id="gsl:Gasu_10120"/>
<keyword evidence="2 5" id="KW-0472">Membrane</keyword>
<keyword evidence="1" id="KW-0962">Peroxisome biogenesis</keyword>
<evidence type="ECO:0000313" key="6">
    <source>
        <dbReference type="EMBL" id="EME31948.1"/>
    </source>
</evidence>
<gene>
    <name evidence="6" type="ORF">Gasu_10120</name>
</gene>